<keyword evidence="2 4" id="KW-0472">Membrane</keyword>
<dbReference type="SUPFAM" id="SSF103088">
    <property type="entry name" value="OmpA-like"/>
    <property type="match status" value="1"/>
</dbReference>
<evidence type="ECO:0000256" key="2">
    <source>
        <dbReference type="ARBA" id="ARBA00023136"/>
    </source>
</evidence>
<protein>
    <submittedName>
        <fullName evidence="6">Putative Outer membrane protein, ompA family</fullName>
    </submittedName>
</protein>
<evidence type="ECO:0000313" key="7">
    <source>
        <dbReference type="Proteomes" id="UP000192042"/>
    </source>
</evidence>
<evidence type="ECO:0000313" key="6">
    <source>
        <dbReference type="EMBL" id="SLM49638.1"/>
    </source>
</evidence>
<dbReference type="Proteomes" id="UP000192042">
    <property type="component" value="Chromosome I"/>
</dbReference>
<name>A0A1W1I9C4_9BACT</name>
<dbReference type="PROSITE" id="PS51123">
    <property type="entry name" value="OMPA_2"/>
    <property type="match status" value="1"/>
</dbReference>
<organism evidence="6 7">
    <name type="scientific">Nitrospira japonica</name>
    <dbReference type="NCBI Taxonomy" id="1325564"/>
    <lineage>
        <taxon>Bacteria</taxon>
        <taxon>Pseudomonadati</taxon>
        <taxon>Nitrospirota</taxon>
        <taxon>Nitrospiria</taxon>
        <taxon>Nitrospirales</taxon>
        <taxon>Nitrospiraceae</taxon>
        <taxon>Nitrospira</taxon>
    </lineage>
</organism>
<feature type="domain" description="OmpA-like" evidence="5">
    <location>
        <begin position="175"/>
        <end position="292"/>
    </location>
</feature>
<dbReference type="AlphaFoldDB" id="A0A1W1I9C4"/>
<evidence type="ECO:0000259" key="5">
    <source>
        <dbReference type="PROSITE" id="PS51123"/>
    </source>
</evidence>
<dbReference type="PANTHER" id="PTHR30329">
    <property type="entry name" value="STATOR ELEMENT OF FLAGELLAR MOTOR COMPLEX"/>
    <property type="match status" value="1"/>
</dbReference>
<dbReference type="PANTHER" id="PTHR30329:SF21">
    <property type="entry name" value="LIPOPROTEIN YIAD-RELATED"/>
    <property type="match status" value="1"/>
</dbReference>
<dbReference type="InterPro" id="IPR036737">
    <property type="entry name" value="OmpA-like_sf"/>
</dbReference>
<dbReference type="RefSeq" id="WP_080887829.1">
    <property type="nucleotide sequence ID" value="NZ_LT828648.1"/>
</dbReference>
<evidence type="ECO:0000256" key="1">
    <source>
        <dbReference type="ARBA" id="ARBA00004442"/>
    </source>
</evidence>
<keyword evidence="7" id="KW-1185">Reference proteome</keyword>
<dbReference type="GO" id="GO:0009279">
    <property type="term" value="C:cell outer membrane"/>
    <property type="evidence" value="ECO:0007669"/>
    <property type="project" value="UniProtKB-SubCell"/>
</dbReference>
<dbReference type="CDD" id="cd07185">
    <property type="entry name" value="OmpA_C-like"/>
    <property type="match status" value="1"/>
</dbReference>
<dbReference type="KEGG" id="nja:NSJP_3471"/>
<proteinExistence type="predicted"/>
<dbReference type="InterPro" id="IPR006665">
    <property type="entry name" value="OmpA-like"/>
</dbReference>
<dbReference type="InterPro" id="IPR006664">
    <property type="entry name" value="OMP_bac"/>
</dbReference>
<dbReference type="PRINTS" id="PR01021">
    <property type="entry name" value="OMPADOMAIN"/>
</dbReference>
<reference evidence="6 7" key="1">
    <citation type="submission" date="2017-03" db="EMBL/GenBank/DDBJ databases">
        <authorList>
            <person name="Afonso C.L."/>
            <person name="Miller P.J."/>
            <person name="Scott M.A."/>
            <person name="Spackman E."/>
            <person name="Goraichik I."/>
            <person name="Dimitrov K.M."/>
            <person name="Suarez D.L."/>
            <person name="Swayne D.E."/>
        </authorList>
    </citation>
    <scope>NUCLEOTIDE SEQUENCE [LARGE SCALE GENOMIC DNA]</scope>
    <source>
        <strain evidence="6">Genome sequencing of Nitrospira japonica strain NJ11</strain>
    </source>
</reference>
<dbReference type="Gene3D" id="3.40.1520.20">
    <property type="match status" value="1"/>
</dbReference>
<keyword evidence="3" id="KW-0998">Cell outer membrane</keyword>
<accession>A0A1W1I9C4</accession>
<dbReference type="OrthoDB" id="345640at2"/>
<dbReference type="STRING" id="1325564.NSJP_3471"/>
<evidence type="ECO:0000256" key="3">
    <source>
        <dbReference type="ARBA" id="ARBA00023237"/>
    </source>
</evidence>
<dbReference type="Gene3D" id="3.30.1330.60">
    <property type="entry name" value="OmpA-like domain"/>
    <property type="match status" value="1"/>
</dbReference>
<comment type="subcellular location">
    <subcellularLocation>
        <location evidence="1">Cell outer membrane</location>
    </subcellularLocation>
</comment>
<dbReference type="Pfam" id="PF00691">
    <property type="entry name" value="OmpA"/>
    <property type="match status" value="1"/>
</dbReference>
<dbReference type="EMBL" id="LT828648">
    <property type="protein sequence ID" value="SLM49638.1"/>
    <property type="molecule type" value="Genomic_DNA"/>
</dbReference>
<dbReference type="InterPro" id="IPR050330">
    <property type="entry name" value="Bact_OuterMem_StrucFunc"/>
</dbReference>
<sequence length="294" mass="31363">MIRAAILGAGGIALLLLAVVCIPRHFPQNPAPPMIPASFHARIENGTLTLRGTLPTTSSLGRILQGAHARYDAAHVQIVDQLTVDSKVSSARWIDPLPSVLPVLQQMNGRGSMIIDGRSLVMSGKVASEQAKASVLRAIAPITATGLELEDHILAAAAPSAPPGPARPPRASLQSRLNAVLSHNRIEFESNQASLTATGRATLDVLVPILRDAPPQAEIEIAGHTDGYGAPDYNLTLSRRRAEAVRDYFVKHGLTQHFTPVGYGSTKPHSNERTQAALKKNRRIELQVKGNGDA</sequence>
<evidence type="ECO:0000256" key="4">
    <source>
        <dbReference type="PROSITE-ProRule" id="PRU00473"/>
    </source>
</evidence>
<gene>
    <name evidence="6" type="ORF">NSJP_3471</name>
</gene>